<dbReference type="GO" id="GO:0005634">
    <property type="term" value="C:nucleus"/>
    <property type="evidence" value="ECO:0007669"/>
    <property type="project" value="TreeGrafter"/>
</dbReference>
<name>A0AAV4B7X1_9GAST</name>
<dbReference type="AlphaFoldDB" id="A0AAV4B7X1"/>
<dbReference type="FunFam" id="3.40.50.1820:FF:000073">
    <property type="entry name" value="esterase OVCA2 isoform X6"/>
    <property type="match status" value="1"/>
</dbReference>
<reference evidence="4 5" key="1">
    <citation type="journal article" date="2021" name="Elife">
        <title>Chloroplast acquisition without the gene transfer in kleptoplastic sea slugs, Plakobranchus ocellatus.</title>
        <authorList>
            <person name="Maeda T."/>
            <person name="Takahashi S."/>
            <person name="Yoshida T."/>
            <person name="Shimamura S."/>
            <person name="Takaki Y."/>
            <person name="Nagai Y."/>
            <person name="Toyoda A."/>
            <person name="Suzuki Y."/>
            <person name="Arimoto A."/>
            <person name="Ishii H."/>
            <person name="Satoh N."/>
            <person name="Nishiyama T."/>
            <person name="Hasebe M."/>
            <person name="Maruyama T."/>
            <person name="Minagawa J."/>
            <person name="Obokata J."/>
            <person name="Shigenobu S."/>
        </authorList>
    </citation>
    <scope>NUCLEOTIDE SEQUENCE [LARGE SCALE GENOMIC DNA]</scope>
</reference>
<evidence type="ECO:0000259" key="3">
    <source>
        <dbReference type="Pfam" id="PF03959"/>
    </source>
</evidence>
<organism evidence="4 5">
    <name type="scientific">Plakobranchus ocellatus</name>
    <dbReference type="NCBI Taxonomy" id="259542"/>
    <lineage>
        <taxon>Eukaryota</taxon>
        <taxon>Metazoa</taxon>
        <taxon>Spiralia</taxon>
        <taxon>Lophotrochozoa</taxon>
        <taxon>Mollusca</taxon>
        <taxon>Gastropoda</taxon>
        <taxon>Heterobranchia</taxon>
        <taxon>Euthyneura</taxon>
        <taxon>Panpulmonata</taxon>
        <taxon>Sacoglossa</taxon>
        <taxon>Placobranchoidea</taxon>
        <taxon>Plakobranchidae</taxon>
        <taxon>Plakobranchus</taxon>
    </lineage>
</organism>
<sequence length="242" mass="27416">MADNRKLRILCIHGYRQNGQSFREKTGALRKITKKYAELDYITAPHRVPPGNMGRAAWKDNPGLAETEEAQEADPGERGWWFSREDEYFKSTDYSDVSIGFEDSVDMICQVLETGTTEIGKENTQVGGYDGIIAFSQGASLLSMLSLIQQKEQKQWFKFAILVAGFKSRSSKHSHHYNGQATIPSLHVFGETDQIVSPEMSEELLQYFESPTVLRHPGGHYVPAAGPQKRFYVEFLEEMLKL</sequence>
<keyword evidence="2" id="KW-0378">Hydrolase</keyword>
<dbReference type="SUPFAM" id="SSF53474">
    <property type="entry name" value="alpha/beta-Hydrolases"/>
    <property type="match status" value="1"/>
</dbReference>
<evidence type="ECO:0000256" key="2">
    <source>
        <dbReference type="ARBA" id="ARBA00022801"/>
    </source>
</evidence>
<dbReference type="PANTHER" id="PTHR48070">
    <property type="entry name" value="ESTERASE OVCA2"/>
    <property type="match status" value="1"/>
</dbReference>
<evidence type="ECO:0000313" key="4">
    <source>
        <dbReference type="EMBL" id="GFO16536.1"/>
    </source>
</evidence>
<dbReference type="Proteomes" id="UP000735302">
    <property type="component" value="Unassembled WGS sequence"/>
</dbReference>
<dbReference type="Pfam" id="PF03959">
    <property type="entry name" value="FSH1"/>
    <property type="match status" value="1"/>
</dbReference>
<dbReference type="Gene3D" id="3.40.50.1820">
    <property type="entry name" value="alpha/beta hydrolase"/>
    <property type="match status" value="1"/>
</dbReference>
<evidence type="ECO:0000256" key="1">
    <source>
        <dbReference type="ARBA" id="ARBA00005863"/>
    </source>
</evidence>
<dbReference type="InterPro" id="IPR005645">
    <property type="entry name" value="FSH-like_dom"/>
</dbReference>
<comment type="similarity">
    <text evidence="1">Belongs to the LovG family.</text>
</comment>
<keyword evidence="5" id="KW-1185">Reference proteome</keyword>
<dbReference type="GO" id="GO:0016787">
    <property type="term" value="F:hydrolase activity"/>
    <property type="evidence" value="ECO:0007669"/>
    <property type="project" value="UniProtKB-KW"/>
</dbReference>
<dbReference type="InterPro" id="IPR050593">
    <property type="entry name" value="LovG"/>
</dbReference>
<gene>
    <name evidence="4" type="ORF">PoB_004304100</name>
</gene>
<dbReference type="EMBL" id="BLXT01004673">
    <property type="protein sequence ID" value="GFO16536.1"/>
    <property type="molecule type" value="Genomic_DNA"/>
</dbReference>
<feature type="domain" description="Serine hydrolase" evidence="3">
    <location>
        <begin position="5"/>
        <end position="229"/>
    </location>
</feature>
<protein>
    <submittedName>
        <fullName evidence="4">Ovarian cancer-associated gene 2 protein homolog</fullName>
    </submittedName>
</protein>
<evidence type="ECO:0000313" key="5">
    <source>
        <dbReference type="Proteomes" id="UP000735302"/>
    </source>
</evidence>
<dbReference type="PANTHER" id="PTHR48070:SF6">
    <property type="entry name" value="ESTERASE OVCA2"/>
    <property type="match status" value="1"/>
</dbReference>
<accession>A0AAV4B7X1</accession>
<comment type="caution">
    <text evidence="4">The sequence shown here is derived from an EMBL/GenBank/DDBJ whole genome shotgun (WGS) entry which is preliminary data.</text>
</comment>
<dbReference type="InterPro" id="IPR029058">
    <property type="entry name" value="AB_hydrolase_fold"/>
</dbReference>
<dbReference type="GO" id="GO:0005737">
    <property type="term" value="C:cytoplasm"/>
    <property type="evidence" value="ECO:0007669"/>
    <property type="project" value="TreeGrafter"/>
</dbReference>
<proteinExistence type="inferred from homology"/>
<dbReference type="GO" id="GO:0032526">
    <property type="term" value="P:response to retinoic acid"/>
    <property type="evidence" value="ECO:0007669"/>
    <property type="project" value="TreeGrafter"/>
</dbReference>